<keyword evidence="2" id="KW-1185">Reference proteome</keyword>
<accession>W8X2S0</accession>
<dbReference type="HOGENOM" id="CLU_3326169_0_0_4"/>
<proteinExistence type="predicted"/>
<evidence type="ECO:0000313" key="1">
    <source>
        <dbReference type="EMBL" id="CDM23717.1"/>
    </source>
</evidence>
<evidence type="ECO:0000313" key="2">
    <source>
        <dbReference type="Proteomes" id="UP000019805"/>
    </source>
</evidence>
<dbReference type="Proteomes" id="UP000019805">
    <property type="component" value="Chromosome"/>
</dbReference>
<protein>
    <submittedName>
        <fullName evidence="1">Uncharacterized protein</fullName>
    </submittedName>
</protein>
<dbReference type="AlphaFoldDB" id="W8X2S0"/>
<organism evidence="1 2">
    <name type="scientific">Castellaniella defragrans (strain DSM 12143 / CCUG 39792 / 65Phen)</name>
    <name type="common">Alcaligenes defragrans</name>
    <dbReference type="NCBI Taxonomy" id="1437824"/>
    <lineage>
        <taxon>Bacteria</taxon>
        <taxon>Pseudomonadati</taxon>
        <taxon>Pseudomonadota</taxon>
        <taxon>Betaproteobacteria</taxon>
        <taxon>Burkholderiales</taxon>
        <taxon>Alcaligenaceae</taxon>
        <taxon>Castellaniella</taxon>
    </lineage>
</organism>
<name>W8X2S0_CASD6</name>
<dbReference type="STRING" id="1437824.BN940_06246"/>
<gene>
    <name evidence="1" type="ORF">BN940_06246</name>
</gene>
<dbReference type="KEGG" id="cdn:BN940_06246"/>
<sequence>MGRWTVTYLMAWRGAEFSTPDMPNPPSVNYASIMLVYE</sequence>
<dbReference type="EMBL" id="HG916765">
    <property type="protein sequence ID" value="CDM23717.1"/>
    <property type="molecule type" value="Genomic_DNA"/>
</dbReference>
<reference evidence="1 2" key="1">
    <citation type="journal article" date="2014" name="BMC Microbiol.">
        <title>The oxygen-independent metabolism of cyclic monoterpenes in Castellaniella defragrans 65Phen.</title>
        <authorList>
            <person name="Petasch J."/>
            <person name="Disch E.M."/>
            <person name="Markert S."/>
            <person name="Becher D."/>
            <person name="Schweder T."/>
            <person name="Huttel B."/>
            <person name="Reinhardt R."/>
            <person name="Harder J."/>
        </authorList>
    </citation>
    <scope>NUCLEOTIDE SEQUENCE [LARGE SCALE GENOMIC DNA]</scope>
    <source>
        <strain evidence="1">65Phen</strain>
    </source>
</reference>